<dbReference type="SUPFAM" id="SSF49478">
    <property type="entry name" value="Cna protein B-type domain"/>
    <property type="match status" value="1"/>
</dbReference>
<reference evidence="2 3" key="1">
    <citation type="submission" date="2019-02" db="EMBL/GenBank/DDBJ databases">
        <title>Deep-cultivation of Planctomycetes and their phenomic and genomic characterization uncovers novel biology.</title>
        <authorList>
            <person name="Wiegand S."/>
            <person name="Jogler M."/>
            <person name="Boedeker C."/>
            <person name="Pinto D."/>
            <person name="Vollmers J."/>
            <person name="Rivas-Marin E."/>
            <person name="Kohn T."/>
            <person name="Peeters S.H."/>
            <person name="Heuer A."/>
            <person name="Rast P."/>
            <person name="Oberbeckmann S."/>
            <person name="Bunk B."/>
            <person name="Jeske O."/>
            <person name="Meyerdierks A."/>
            <person name="Storesund J.E."/>
            <person name="Kallscheuer N."/>
            <person name="Luecker S."/>
            <person name="Lage O.M."/>
            <person name="Pohl T."/>
            <person name="Merkel B.J."/>
            <person name="Hornburger P."/>
            <person name="Mueller R.-W."/>
            <person name="Bruemmer F."/>
            <person name="Labrenz M."/>
            <person name="Spormann A.M."/>
            <person name="Op den Camp H."/>
            <person name="Overmann J."/>
            <person name="Amann R."/>
            <person name="Jetten M.S.M."/>
            <person name="Mascher T."/>
            <person name="Medema M.H."/>
            <person name="Devos D.P."/>
            <person name="Kaster A.-K."/>
            <person name="Ovreas L."/>
            <person name="Rohde M."/>
            <person name="Galperin M.Y."/>
            <person name="Jogler C."/>
        </authorList>
    </citation>
    <scope>NUCLEOTIDE SEQUENCE [LARGE SCALE GENOMIC DNA]</scope>
    <source>
        <strain evidence="2 3">Q31a</strain>
    </source>
</reference>
<keyword evidence="3" id="KW-1185">Reference proteome</keyword>
<proteinExistence type="predicted"/>
<dbReference type="KEGG" id="ahel:Q31a_13140"/>
<protein>
    <recommendedName>
        <fullName evidence="4">Carboxypeptidase regulatory-like domain-containing protein</fullName>
    </recommendedName>
</protein>
<keyword evidence="1" id="KW-0732">Signal</keyword>
<gene>
    <name evidence="2" type="ORF">Q31a_13140</name>
</gene>
<dbReference type="PROSITE" id="PS51257">
    <property type="entry name" value="PROKAR_LIPOPROTEIN"/>
    <property type="match status" value="1"/>
</dbReference>
<name>A0A518G342_9BACT</name>
<sequence precursor="true">MLFRRMNCLSVLLLASCFLAGCGGSGDGPVPAKGVVTFNGSPIAKISVSFVPVGGSGQIAEGTTDEQGNFKLRTLEPGDGAWVGDYQVSLKYVPDVIADMPAFTGGQKSEPSPIPAKYGNPSKSGFTATVDADASKNVFTFDL</sequence>
<organism evidence="2 3">
    <name type="scientific">Aureliella helgolandensis</name>
    <dbReference type="NCBI Taxonomy" id="2527968"/>
    <lineage>
        <taxon>Bacteria</taxon>
        <taxon>Pseudomonadati</taxon>
        <taxon>Planctomycetota</taxon>
        <taxon>Planctomycetia</taxon>
        <taxon>Pirellulales</taxon>
        <taxon>Pirellulaceae</taxon>
        <taxon>Aureliella</taxon>
    </lineage>
</organism>
<feature type="signal peptide" evidence="1">
    <location>
        <begin position="1"/>
        <end position="20"/>
    </location>
</feature>
<dbReference type="AlphaFoldDB" id="A0A518G342"/>
<dbReference type="EMBL" id="CP036298">
    <property type="protein sequence ID" value="QDV23021.1"/>
    <property type="molecule type" value="Genomic_DNA"/>
</dbReference>
<accession>A0A518G342</accession>
<evidence type="ECO:0008006" key="4">
    <source>
        <dbReference type="Google" id="ProtNLM"/>
    </source>
</evidence>
<evidence type="ECO:0000256" key="1">
    <source>
        <dbReference type="SAM" id="SignalP"/>
    </source>
</evidence>
<evidence type="ECO:0000313" key="2">
    <source>
        <dbReference type="EMBL" id="QDV23021.1"/>
    </source>
</evidence>
<evidence type="ECO:0000313" key="3">
    <source>
        <dbReference type="Proteomes" id="UP000318017"/>
    </source>
</evidence>
<feature type="chain" id="PRO_5021817989" description="Carboxypeptidase regulatory-like domain-containing protein" evidence="1">
    <location>
        <begin position="21"/>
        <end position="143"/>
    </location>
</feature>
<dbReference type="OrthoDB" id="268362at2"/>
<dbReference type="Proteomes" id="UP000318017">
    <property type="component" value="Chromosome"/>
</dbReference>